<gene>
    <name evidence="1" type="ORF">ABGN05_09585</name>
</gene>
<dbReference type="EMBL" id="JBDPGJ010000002">
    <property type="protein sequence ID" value="MEX0405911.1"/>
    <property type="molecule type" value="Genomic_DNA"/>
</dbReference>
<dbReference type="Pfam" id="PF05402">
    <property type="entry name" value="PqqD"/>
    <property type="match status" value="1"/>
</dbReference>
<keyword evidence="2" id="KW-1185">Reference proteome</keyword>
<reference evidence="1 2" key="1">
    <citation type="submission" date="2024-05" db="EMBL/GenBank/DDBJ databases">
        <authorList>
            <person name="Jiang F."/>
        </authorList>
    </citation>
    <scope>NUCLEOTIDE SEQUENCE [LARGE SCALE GENOMIC DNA]</scope>
    <source>
        <strain evidence="1 2">LZ166</strain>
    </source>
</reference>
<protein>
    <submittedName>
        <fullName evidence="1">PqqD family protein</fullName>
    </submittedName>
</protein>
<evidence type="ECO:0000313" key="2">
    <source>
        <dbReference type="Proteomes" id="UP001556692"/>
    </source>
</evidence>
<proteinExistence type="predicted"/>
<dbReference type="InterPro" id="IPR008792">
    <property type="entry name" value="PQQD"/>
</dbReference>
<dbReference type="RefSeq" id="WP_367953784.1">
    <property type="nucleotide sequence ID" value="NZ_JBDPGJ010000002.1"/>
</dbReference>
<comment type="caution">
    <text evidence="1">The sequence shown here is derived from an EMBL/GenBank/DDBJ whole genome shotgun (WGS) entry which is preliminary data.</text>
</comment>
<accession>A0ABV3SGQ0</accession>
<dbReference type="Proteomes" id="UP001556692">
    <property type="component" value="Unassembled WGS sequence"/>
</dbReference>
<sequence length="149" mass="16214">MATAFVANSPEIAVESFEDGTVMINFLTGRYFSLNPLGDLIWLSLGDGATSAEIGASIKSYGLSGTPEADELTAQIEHFLDLLREHRLVAERLGERTAFTAPAVPHLTAYERPDVQVFDDLADLILLDPVHDVNEQFGWPVVRDAAVDG</sequence>
<evidence type="ECO:0000313" key="1">
    <source>
        <dbReference type="EMBL" id="MEX0405911.1"/>
    </source>
</evidence>
<name>A0ABV3SGQ0_9HYPH</name>
<organism evidence="1 2">
    <name type="scientific">Aquibium pacificus</name>
    <dbReference type="NCBI Taxonomy" id="3153579"/>
    <lineage>
        <taxon>Bacteria</taxon>
        <taxon>Pseudomonadati</taxon>
        <taxon>Pseudomonadota</taxon>
        <taxon>Alphaproteobacteria</taxon>
        <taxon>Hyphomicrobiales</taxon>
        <taxon>Phyllobacteriaceae</taxon>
        <taxon>Aquibium</taxon>
    </lineage>
</organism>